<organism evidence="1 2">
    <name type="scientific">Novosphingobium anseongense</name>
    <dbReference type="NCBI Taxonomy" id="3133436"/>
    <lineage>
        <taxon>Bacteria</taxon>
        <taxon>Pseudomonadati</taxon>
        <taxon>Pseudomonadota</taxon>
        <taxon>Alphaproteobacteria</taxon>
        <taxon>Sphingomonadales</taxon>
        <taxon>Sphingomonadaceae</taxon>
        <taxon>Novosphingobium</taxon>
    </lineage>
</organism>
<keyword evidence="2" id="KW-1185">Reference proteome</keyword>
<dbReference type="EMBL" id="JBBHJZ010000009">
    <property type="protein sequence ID" value="MEJ5979520.1"/>
    <property type="molecule type" value="Genomic_DNA"/>
</dbReference>
<evidence type="ECO:0008006" key="3">
    <source>
        <dbReference type="Google" id="ProtNLM"/>
    </source>
</evidence>
<protein>
    <recommendedName>
        <fullName evidence="3">DUF5076 domain-containing protein</fullName>
    </recommendedName>
</protein>
<evidence type="ECO:0000313" key="2">
    <source>
        <dbReference type="Proteomes" id="UP001361239"/>
    </source>
</evidence>
<gene>
    <name evidence="1" type="ORF">WG901_22895</name>
</gene>
<dbReference type="Proteomes" id="UP001361239">
    <property type="component" value="Unassembled WGS sequence"/>
</dbReference>
<name>A0ABU8S2I4_9SPHN</name>
<evidence type="ECO:0000313" key="1">
    <source>
        <dbReference type="EMBL" id="MEJ5979520.1"/>
    </source>
</evidence>
<comment type="caution">
    <text evidence="1">The sequence shown here is derived from an EMBL/GenBank/DDBJ whole genome shotgun (WGS) entry which is preliminary data.</text>
</comment>
<accession>A0ABU8S2I4</accession>
<sequence length="110" mass="11585">MTGTSKSGSQAAVVAEIGSMRFDAVGHFLGDGDYKADHQGDFVGAFADYLEAWSLLATPTARWLAGSGILDAIAEFATKSGIADLQKEAAALIAAYDQEISQRIDKTDAR</sequence>
<proteinExistence type="predicted"/>
<dbReference type="RefSeq" id="WP_339589461.1">
    <property type="nucleotide sequence ID" value="NZ_JBBHJZ010000009.1"/>
</dbReference>
<reference evidence="1 2" key="1">
    <citation type="submission" date="2024-03" db="EMBL/GenBank/DDBJ databases">
        <authorList>
            <person name="Jo J.-H."/>
        </authorList>
    </citation>
    <scope>NUCLEOTIDE SEQUENCE [LARGE SCALE GENOMIC DNA]</scope>
    <source>
        <strain evidence="1 2">PS1R-30</strain>
    </source>
</reference>